<dbReference type="EMBL" id="GBRH01170758">
    <property type="protein sequence ID" value="JAE27138.1"/>
    <property type="molecule type" value="Transcribed_RNA"/>
</dbReference>
<organism evidence="1">
    <name type="scientific">Arundo donax</name>
    <name type="common">Giant reed</name>
    <name type="synonym">Donax arundinaceus</name>
    <dbReference type="NCBI Taxonomy" id="35708"/>
    <lineage>
        <taxon>Eukaryota</taxon>
        <taxon>Viridiplantae</taxon>
        <taxon>Streptophyta</taxon>
        <taxon>Embryophyta</taxon>
        <taxon>Tracheophyta</taxon>
        <taxon>Spermatophyta</taxon>
        <taxon>Magnoliopsida</taxon>
        <taxon>Liliopsida</taxon>
        <taxon>Poales</taxon>
        <taxon>Poaceae</taxon>
        <taxon>PACMAD clade</taxon>
        <taxon>Arundinoideae</taxon>
        <taxon>Arundineae</taxon>
        <taxon>Arundo</taxon>
    </lineage>
</organism>
<accession>A0A0A9H2Q8</accession>
<evidence type="ECO:0000313" key="1">
    <source>
        <dbReference type="EMBL" id="JAE27138.1"/>
    </source>
</evidence>
<dbReference type="AlphaFoldDB" id="A0A0A9H2Q8"/>
<sequence length="62" mass="7080">MVWEYRSLICVFGTHASEIFLPRRHASDTIRRVSNTVGHIKVNKCTFGPAEQEISCVRTCLD</sequence>
<reference evidence="1" key="1">
    <citation type="submission" date="2014-09" db="EMBL/GenBank/DDBJ databases">
        <authorList>
            <person name="Magalhaes I.L.F."/>
            <person name="Oliveira U."/>
            <person name="Santos F.R."/>
            <person name="Vidigal T.H.D.A."/>
            <person name="Brescovit A.D."/>
            <person name="Santos A.J."/>
        </authorList>
    </citation>
    <scope>NUCLEOTIDE SEQUENCE</scope>
    <source>
        <tissue evidence="1">Shoot tissue taken approximately 20 cm above the soil surface</tissue>
    </source>
</reference>
<proteinExistence type="predicted"/>
<reference evidence="1" key="2">
    <citation type="journal article" date="2015" name="Data Brief">
        <title>Shoot transcriptome of the giant reed, Arundo donax.</title>
        <authorList>
            <person name="Barrero R.A."/>
            <person name="Guerrero F.D."/>
            <person name="Moolhuijzen P."/>
            <person name="Goolsby J.A."/>
            <person name="Tidwell J."/>
            <person name="Bellgard S.E."/>
            <person name="Bellgard M.I."/>
        </authorList>
    </citation>
    <scope>NUCLEOTIDE SEQUENCE</scope>
    <source>
        <tissue evidence="1">Shoot tissue taken approximately 20 cm above the soil surface</tissue>
    </source>
</reference>
<protein>
    <submittedName>
        <fullName evidence="1">Uncharacterized protein</fullName>
    </submittedName>
</protein>
<name>A0A0A9H2Q8_ARUDO</name>